<dbReference type="PROSITE" id="PS50234">
    <property type="entry name" value="VWFA"/>
    <property type="match status" value="1"/>
</dbReference>
<feature type="repeat" description="TPR" evidence="5">
    <location>
        <begin position="493"/>
        <end position="526"/>
    </location>
</feature>
<feature type="region of interest" description="Disordered" evidence="7">
    <location>
        <begin position="560"/>
        <end position="617"/>
    </location>
</feature>
<evidence type="ECO:0000259" key="9">
    <source>
        <dbReference type="PROSITE" id="PS50234"/>
    </source>
</evidence>
<evidence type="ECO:0000256" key="1">
    <source>
        <dbReference type="ARBA" id="ARBA00022475"/>
    </source>
</evidence>
<name>A0ABM7MAJ5_9GAMM</name>
<gene>
    <name evidence="10" type="ORF">THMIRHAM_01000</name>
</gene>
<dbReference type="Gene3D" id="1.25.40.10">
    <property type="entry name" value="Tetratricopeptide repeat domain"/>
    <property type="match status" value="1"/>
</dbReference>
<feature type="coiled-coil region" evidence="6">
    <location>
        <begin position="655"/>
        <end position="682"/>
    </location>
</feature>
<feature type="transmembrane region" description="Helical" evidence="8">
    <location>
        <begin position="360"/>
        <end position="382"/>
    </location>
</feature>
<evidence type="ECO:0000313" key="10">
    <source>
        <dbReference type="EMBL" id="BCN92315.1"/>
    </source>
</evidence>
<keyword evidence="1" id="KW-1003">Cell membrane</keyword>
<feature type="transmembrane region" description="Helical" evidence="8">
    <location>
        <begin position="98"/>
        <end position="116"/>
    </location>
</feature>
<protein>
    <recommendedName>
        <fullName evidence="9">VWFA domain-containing protein</fullName>
    </recommendedName>
</protein>
<dbReference type="InterPro" id="IPR002035">
    <property type="entry name" value="VWF_A"/>
</dbReference>
<dbReference type="EMBL" id="AP024202">
    <property type="protein sequence ID" value="BCN92315.1"/>
    <property type="molecule type" value="Genomic_DNA"/>
</dbReference>
<evidence type="ECO:0000256" key="8">
    <source>
        <dbReference type="SAM" id="Phobius"/>
    </source>
</evidence>
<dbReference type="Pfam" id="PF13519">
    <property type="entry name" value="VWA_2"/>
    <property type="match status" value="1"/>
</dbReference>
<dbReference type="InterPro" id="IPR050768">
    <property type="entry name" value="UPF0353/GerABKA_families"/>
</dbReference>
<dbReference type="Proteomes" id="UP001054820">
    <property type="component" value="Chromosome"/>
</dbReference>
<dbReference type="PANTHER" id="PTHR22550:SF5">
    <property type="entry name" value="LEUCINE ZIPPER PROTEIN 4"/>
    <property type="match status" value="1"/>
</dbReference>
<keyword evidence="11" id="KW-1185">Reference proteome</keyword>
<dbReference type="SUPFAM" id="SSF48452">
    <property type="entry name" value="TPR-like"/>
    <property type="match status" value="1"/>
</dbReference>
<dbReference type="PROSITE" id="PS50005">
    <property type="entry name" value="TPR"/>
    <property type="match status" value="1"/>
</dbReference>
<evidence type="ECO:0000256" key="5">
    <source>
        <dbReference type="PROSITE-ProRule" id="PRU00339"/>
    </source>
</evidence>
<dbReference type="InterPro" id="IPR011990">
    <property type="entry name" value="TPR-like_helical_dom_sf"/>
</dbReference>
<dbReference type="SMART" id="SM00327">
    <property type="entry name" value="VWA"/>
    <property type="match status" value="1"/>
</dbReference>
<feature type="compositionally biased region" description="Polar residues" evidence="7">
    <location>
        <begin position="55"/>
        <end position="72"/>
    </location>
</feature>
<sequence length="706" mass="78503">MIDALLNDALMWRAPIWLWGLLLPLLIWFIQALLRCRQKQGYADAHLWPWVATQSSSTKPLSNPTAKNTTRPGDSKTPLSKWLWIVIKPFKALNASRLLVVAWLCFVIALAGPRSLDSQFDTQTRSGVDVMIDFDLSESMTAEDVKPNRFLFAKSIAQTLVSELENNDRVALNVFAFQPHTVLPLTYDKQVFNHALNLIEPGMLPTQGSWLELALIGALNTLTQSGRGAKVLVVFTDGAPPFWKPMELPKVVQSLEVTRSQKQSDTGVKVIFVGVGTTRPATIPDKTHDSGHLHVNGLLVQSRVEESQLLKLAQQTEGVYLRASTDQGFMEKLLAEIEQSAASYQDKTVKQVWVNYAQPFRVMGIISLLLAFYFWQIGLGLLQGSRKMRNKFMASTSTTNMLLMLVVPFLIVGSLSMWPQTSMAQEVNNSLHDAYAAFNDESYELAETLYDASPNYLGWFGAGASAYKSGDLEAAVLYFRQAAWQAPNDQDRAKALYNLGNSYYQANLLPQAIESYQQAMLYLPPTQSVTQATNQIAELSTYAKAQHNLQLAQQRHQLEIQAKQGKSKPEDKDQGKGSKGDSEGAFYGGQKTGDSDSKEPGFGADGDALSGNKSGKLLKIPDVDDLTDFRLNPSIAKLRLNTVAQQAGGNKVLQAQVNQQRAEQFEHQLQKLQDDQKQLLKRLFEREEGFHAAQEKAHVIPGAQPW</sequence>
<dbReference type="InterPro" id="IPR036465">
    <property type="entry name" value="vWFA_dom_sf"/>
</dbReference>
<dbReference type="RefSeq" id="WP_237262018.1">
    <property type="nucleotide sequence ID" value="NZ_AP024202.1"/>
</dbReference>
<reference evidence="10" key="1">
    <citation type="journal article" date="2022" name="Arch. Microbiol.">
        <title>Thiomicrorhabdus immobilis sp. nov., a mesophilic sulfur-oxidizing bacterium isolated from sediment of a brackish lake in northern Japan.</title>
        <authorList>
            <person name="Kojima H."/>
            <person name="Mochizuki J."/>
            <person name="Kanda M."/>
            <person name="Watanabe T."/>
            <person name="Fukui M."/>
        </authorList>
    </citation>
    <scope>NUCLEOTIDE SEQUENCE</scope>
    <source>
        <strain evidence="10">Am19</strain>
    </source>
</reference>
<feature type="domain" description="VWFA" evidence="9">
    <location>
        <begin position="129"/>
        <end position="337"/>
    </location>
</feature>
<evidence type="ECO:0000256" key="6">
    <source>
        <dbReference type="SAM" id="Coils"/>
    </source>
</evidence>
<accession>A0ABM7MAJ5</accession>
<keyword evidence="4 8" id="KW-0472">Membrane</keyword>
<dbReference type="SMART" id="SM00028">
    <property type="entry name" value="TPR"/>
    <property type="match status" value="2"/>
</dbReference>
<evidence type="ECO:0000313" key="11">
    <source>
        <dbReference type="Proteomes" id="UP001054820"/>
    </source>
</evidence>
<evidence type="ECO:0000256" key="4">
    <source>
        <dbReference type="ARBA" id="ARBA00023136"/>
    </source>
</evidence>
<evidence type="ECO:0000256" key="3">
    <source>
        <dbReference type="ARBA" id="ARBA00022989"/>
    </source>
</evidence>
<dbReference type="PANTHER" id="PTHR22550">
    <property type="entry name" value="SPORE GERMINATION PROTEIN"/>
    <property type="match status" value="1"/>
</dbReference>
<keyword evidence="5" id="KW-0802">TPR repeat</keyword>
<dbReference type="Gene3D" id="3.40.50.410">
    <property type="entry name" value="von Willebrand factor, type A domain"/>
    <property type="match status" value="1"/>
</dbReference>
<evidence type="ECO:0000256" key="2">
    <source>
        <dbReference type="ARBA" id="ARBA00022692"/>
    </source>
</evidence>
<proteinExistence type="predicted"/>
<evidence type="ECO:0000256" key="7">
    <source>
        <dbReference type="SAM" id="MobiDB-lite"/>
    </source>
</evidence>
<dbReference type="SUPFAM" id="SSF53300">
    <property type="entry name" value="vWA-like"/>
    <property type="match status" value="1"/>
</dbReference>
<feature type="transmembrane region" description="Helical" evidence="8">
    <location>
        <begin position="402"/>
        <end position="419"/>
    </location>
</feature>
<organism evidence="10 11">
    <name type="scientific">Thiomicrorhabdus immobilis</name>
    <dbReference type="NCBI Taxonomy" id="2791037"/>
    <lineage>
        <taxon>Bacteria</taxon>
        <taxon>Pseudomonadati</taxon>
        <taxon>Pseudomonadota</taxon>
        <taxon>Gammaproteobacteria</taxon>
        <taxon>Thiotrichales</taxon>
        <taxon>Piscirickettsiaceae</taxon>
        <taxon>Thiomicrorhabdus</taxon>
    </lineage>
</organism>
<keyword evidence="6" id="KW-0175">Coiled coil</keyword>
<keyword evidence="3 8" id="KW-1133">Transmembrane helix</keyword>
<feature type="transmembrane region" description="Helical" evidence="8">
    <location>
        <begin position="16"/>
        <end position="34"/>
    </location>
</feature>
<feature type="region of interest" description="Disordered" evidence="7">
    <location>
        <begin position="55"/>
        <end position="76"/>
    </location>
</feature>
<dbReference type="InterPro" id="IPR019734">
    <property type="entry name" value="TPR_rpt"/>
</dbReference>
<keyword evidence="2 8" id="KW-0812">Transmembrane</keyword>
<feature type="compositionally biased region" description="Basic and acidic residues" evidence="7">
    <location>
        <begin position="567"/>
        <end position="582"/>
    </location>
</feature>